<dbReference type="GO" id="GO:0003677">
    <property type="term" value="F:DNA binding"/>
    <property type="evidence" value="ECO:0007669"/>
    <property type="project" value="UniProtKB-UniRule"/>
</dbReference>
<organism evidence="12 13">
    <name type="scientific">Conexibacter arvalis</name>
    <dbReference type="NCBI Taxonomy" id="912552"/>
    <lineage>
        <taxon>Bacteria</taxon>
        <taxon>Bacillati</taxon>
        <taxon>Actinomycetota</taxon>
        <taxon>Thermoleophilia</taxon>
        <taxon>Solirubrobacterales</taxon>
        <taxon>Conexibacteraceae</taxon>
        <taxon>Conexibacter</taxon>
    </lineage>
</organism>
<dbReference type="Pfam" id="PF03449">
    <property type="entry name" value="GreA_GreB_N"/>
    <property type="match status" value="1"/>
</dbReference>
<dbReference type="Pfam" id="PF01272">
    <property type="entry name" value="GreA_GreB"/>
    <property type="match status" value="1"/>
</dbReference>
<evidence type="ECO:0000256" key="5">
    <source>
        <dbReference type="ARBA" id="ARBA00023163"/>
    </source>
</evidence>
<name>A0A840IDH2_9ACTN</name>
<evidence type="ECO:0000313" key="13">
    <source>
        <dbReference type="Proteomes" id="UP000585272"/>
    </source>
</evidence>
<proteinExistence type="inferred from homology"/>
<evidence type="ECO:0000256" key="4">
    <source>
        <dbReference type="ARBA" id="ARBA00023125"/>
    </source>
</evidence>
<dbReference type="FunFam" id="1.10.287.180:FF:000001">
    <property type="entry name" value="Transcription elongation factor GreA"/>
    <property type="match status" value="1"/>
</dbReference>
<gene>
    <name evidence="8" type="primary">greA</name>
    <name evidence="12" type="ORF">BDZ31_001563</name>
</gene>
<protein>
    <recommendedName>
        <fullName evidence="2 8">Transcription elongation factor GreA</fullName>
    </recommendedName>
    <alternativeName>
        <fullName evidence="7 8">Transcript cleavage factor GreA</fullName>
    </alternativeName>
</protein>
<dbReference type="GO" id="GO:0006354">
    <property type="term" value="P:DNA-templated transcription elongation"/>
    <property type="evidence" value="ECO:0007669"/>
    <property type="project" value="TreeGrafter"/>
</dbReference>
<dbReference type="GO" id="GO:0032784">
    <property type="term" value="P:regulation of DNA-templated transcription elongation"/>
    <property type="evidence" value="ECO:0007669"/>
    <property type="project" value="UniProtKB-UniRule"/>
</dbReference>
<keyword evidence="5 8" id="KW-0804">Transcription</keyword>
<keyword evidence="12" id="KW-0648">Protein biosynthesis</keyword>
<dbReference type="PROSITE" id="PS00830">
    <property type="entry name" value="GREAB_2"/>
    <property type="match status" value="1"/>
</dbReference>
<dbReference type="PANTHER" id="PTHR30437:SF4">
    <property type="entry name" value="TRANSCRIPTION ELONGATION FACTOR GREA"/>
    <property type="match status" value="1"/>
</dbReference>
<dbReference type="InterPro" id="IPR023459">
    <property type="entry name" value="Tscrpt_elong_fac_GreA/B_fam"/>
</dbReference>
<keyword evidence="8" id="KW-0175">Coiled coil</keyword>
<evidence type="ECO:0000256" key="9">
    <source>
        <dbReference type="RuleBase" id="RU000556"/>
    </source>
</evidence>
<dbReference type="InterPro" id="IPR028624">
    <property type="entry name" value="Tscrpt_elong_fac_GreA/B"/>
</dbReference>
<comment type="function">
    <text evidence="6 8 9">Necessary for efficient RNA polymerase transcription elongation past template-encoded arresting sites. The arresting sites in DNA have the property of trapping a certain fraction of elongating RNA polymerases that pass through, resulting in locked ternary complexes. Cleavage of the nascent transcript by cleavage factors such as GreA or GreB allows the resumption of elongation from the new 3'terminus. GreA releases sequences of 2 to 3 nucleotides.</text>
</comment>
<evidence type="ECO:0000259" key="10">
    <source>
        <dbReference type="Pfam" id="PF01272"/>
    </source>
</evidence>
<evidence type="ECO:0000256" key="6">
    <source>
        <dbReference type="ARBA" id="ARBA00024916"/>
    </source>
</evidence>
<dbReference type="InterPro" id="IPR018151">
    <property type="entry name" value="TF_GreA/GreB_CS"/>
</dbReference>
<evidence type="ECO:0000256" key="2">
    <source>
        <dbReference type="ARBA" id="ARBA00013729"/>
    </source>
</evidence>
<dbReference type="FunFam" id="3.10.50.30:FF:000001">
    <property type="entry name" value="Transcription elongation factor GreA"/>
    <property type="match status" value="1"/>
</dbReference>
<sequence length="157" mass="16940">MTDGYAITQQGLDALRAELRHLETVARREVAERIRTAREWGDLKENAEYHAAKEDQAHLETRILKLQDRERNATVVSSPSAAHGVVAFGSTVEVRDEKSGKVATYTLVGAAEASARDGKLSIESPVARALIGATAGEEVQVDTPAGPRQMHVLRVGG</sequence>
<dbReference type="GO" id="GO:0003746">
    <property type="term" value="F:translation elongation factor activity"/>
    <property type="evidence" value="ECO:0007669"/>
    <property type="project" value="UniProtKB-KW"/>
</dbReference>
<dbReference type="Proteomes" id="UP000585272">
    <property type="component" value="Unassembled WGS sequence"/>
</dbReference>
<dbReference type="PROSITE" id="PS00829">
    <property type="entry name" value="GREAB_1"/>
    <property type="match status" value="1"/>
</dbReference>
<dbReference type="PIRSF" id="PIRSF006092">
    <property type="entry name" value="GreA_GreB"/>
    <property type="match status" value="1"/>
</dbReference>
<evidence type="ECO:0000313" key="12">
    <source>
        <dbReference type="EMBL" id="MBB4661990.1"/>
    </source>
</evidence>
<dbReference type="RefSeq" id="WP_183340623.1">
    <property type="nucleotide sequence ID" value="NZ_JACHNU010000001.1"/>
</dbReference>
<dbReference type="InterPro" id="IPR006359">
    <property type="entry name" value="Tscrpt_elong_fac_GreA"/>
</dbReference>
<evidence type="ECO:0000256" key="3">
    <source>
        <dbReference type="ARBA" id="ARBA00023015"/>
    </source>
</evidence>
<dbReference type="NCBIfam" id="NF001263">
    <property type="entry name" value="PRK00226.1-4"/>
    <property type="match status" value="1"/>
</dbReference>
<keyword evidence="4 8" id="KW-0238">DNA-binding</keyword>
<dbReference type="Gene3D" id="3.10.50.30">
    <property type="entry name" value="Transcription elongation factor, GreA/GreB, C-terminal domain"/>
    <property type="match status" value="1"/>
</dbReference>
<evidence type="ECO:0000259" key="11">
    <source>
        <dbReference type="Pfam" id="PF03449"/>
    </source>
</evidence>
<comment type="caution">
    <text evidence="12">The sequence shown here is derived from an EMBL/GenBank/DDBJ whole genome shotgun (WGS) entry which is preliminary data.</text>
</comment>
<dbReference type="PANTHER" id="PTHR30437">
    <property type="entry name" value="TRANSCRIPTION ELONGATION FACTOR GREA"/>
    <property type="match status" value="1"/>
</dbReference>
<keyword evidence="13" id="KW-1185">Reference proteome</keyword>
<keyword evidence="12" id="KW-0251">Elongation factor</keyword>
<keyword evidence="3 8" id="KW-0805">Transcription regulation</keyword>
<feature type="domain" description="Transcription elongation factor GreA/GreB N-terminal" evidence="11">
    <location>
        <begin position="7"/>
        <end position="75"/>
    </location>
</feature>
<dbReference type="EMBL" id="JACHNU010000001">
    <property type="protein sequence ID" value="MBB4661990.1"/>
    <property type="molecule type" value="Genomic_DNA"/>
</dbReference>
<dbReference type="InterPro" id="IPR036953">
    <property type="entry name" value="GreA/GreB_C_sf"/>
</dbReference>
<dbReference type="InterPro" id="IPR036805">
    <property type="entry name" value="Tscrpt_elong_fac_GreA/B_N_sf"/>
</dbReference>
<dbReference type="AlphaFoldDB" id="A0A840IDH2"/>
<dbReference type="HAMAP" id="MF_00105">
    <property type="entry name" value="GreA_GreB"/>
    <property type="match status" value="1"/>
</dbReference>
<feature type="coiled-coil region" evidence="8">
    <location>
        <begin position="12"/>
        <end position="69"/>
    </location>
</feature>
<comment type="similarity">
    <text evidence="1 8 9">Belongs to the GreA/GreB family.</text>
</comment>
<feature type="domain" description="Transcription elongation factor GreA/GreB C-terminal" evidence="10">
    <location>
        <begin position="82"/>
        <end position="155"/>
    </location>
</feature>
<dbReference type="SUPFAM" id="SSF54534">
    <property type="entry name" value="FKBP-like"/>
    <property type="match status" value="1"/>
</dbReference>
<reference evidence="12 13" key="1">
    <citation type="submission" date="2020-08" db="EMBL/GenBank/DDBJ databases">
        <title>Genomic Encyclopedia of Archaeal and Bacterial Type Strains, Phase II (KMG-II): from individual species to whole genera.</title>
        <authorList>
            <person name="Goeker M."/>
        </authorList>
    </citation>
    <scope>NUCLEOTIDE SEQUENCE [LARGE SCALE GENOMIC DNA]</scope>
    <source>
        <strain evidence="12 13">DSM 23288</strain>
    </source>
</reference>
<dbReference type="GO" id="GO:0070063">
    <property type="term" value="F:RNA polymerase binding"/>
    <property type="evidence" value="ECO:0007669"/>
    <property type="project" value="InterPro"/>
</dbReference>
<dbReference type="Gene3D" id="1.10.287.180">
    <property type="entry name" value="Transcription elongation factor, GreA/GreB, N-terminal domain"/>
    <property type="match status" value="1"/>
</dbReference>
<evidence type="ECO:0000256" key="7">
    <source>
        <dbReference type="ARBA" id="ARBA00030776"/>
    </source>
</evidence>
<dbReference type="NCBIfam" id="TIGR01462">
    <property type="entry name" value="greA"/>
    <property type="match status" value="1"/>
</dbReference>
<dbReference type="InterPro" id="IPR001437">
    <property type="entry name" value="Tscrpt_elong_fac_GreA/B_C"/>
</dbReference>
<dbReference type="SUPFAM" id="SSF46557">
    <property type="entry name" value="GreA transcript cleavage protein, N-terminal domain"/>
    <property type="match status" value="1"/>
</dbReference>
<dbReference type="InterPro" id="IPR022691">
    <property type="entry name" value="Tscrpt_elong_fac_GreA/B_N"/>
</dbReference>
<evidence type="ECO:0000256" key="8">
    <source>
        <dbReference type="HAMAP-Rule" id="MF_00105"/>
    </source>
</evidence>
<evidence type="ECO:0000256" key="1">
    <source>
        <dbReference type="ARBA" id="ARBA00008213"/>
    </source>
</evidence>
<accession>A0A840IDH2</accession>